<protein>
    <submittedName>
        <fullName evidence="3">Double-strand break repair protein AddB</fullName>
    </submittedName>
</protein>
<evidence type="ECO:0000259" key="2">
    <source>
        <dbReference type="Pfam" id="PF12705"/>
    </source>
</evidence>
<accession>A0ABQ3J5W6</accession>
<proteinExistence type="predicted"/>
<sequence>MFDPTDAPRIFGTPLGVDFPRALVNGVVQRLTSHDPDALARVEMFVNTSRMQARTRALFDGQTRFLPRIRLITDLARDPALHDVPLPVAPLRRRLELRQLIAALLEKEPDLAPKAAAFDLADSLADLMDEMHSEGIHPHDLHTLDVGEMSEHWARSLKFISLVEHYFDHDTLDLPDVETRQRMVVEATIAKWRNEPPQHPILIAGSTGSRGATAMLMEAVARLPQGAVILPGFDYDLPRQSWAELDNVFSAQDHPQYRFAAFLKRCELSPSDLPHWTDDPPPEPERNRLVSLALRPAPVTDQWQVEGKVFKGVEAATQNLTLIETRTPRDEALAIAVVVRRAVEDRASIALITPDRNLTRQVAAALDRWRIAPDDSAGRPLALSAPGRLLRQTAQLLCEDTSGEALLALLKHPLTHSTAGTRGDHLRWTRDLELGVLRGRYAPPTAQALTDWAKKFSEEPARAKWASWVGDTFLNQGQPGEVSLTTLVRLHIELTERIARGCAPDGAGALWEQAAGQNALETVSDLAENAEFGGNMTAAAYRDLFTSVLNAGVVRDPVTAHPGVMFWGTLEARVQGADRVILAGLNDGTWPELPGPDPWLNRKMRMDAGLLLPERRIGLSAHDFQQAIATREVFLTRATRDEDSETIPSRWLNRLCNLMGGMSEAGQQALTEMRERGDHWVKLATQLDEPVQPVTPAPRPSPAPPVSARPTELSVTGVTKLIRDPYAIYADKVLHLRPLEPIRQTADARIRGTVLHEVFERYVAQLDPVSHPDDDTARLMTIAQEVLDEHVPWPATRILWLARIGRVADWFVNEERMRRTKAINLANEVWGEAIFDVIGFTLRAKADRIDQRPDGQLEIYDYKSGQPPTEKMQKHYDKQLLLEAVIARLGGFRDISAAPVASVAYIGLTPQETKTMPLSDAEVDLVQAELLTLIRAYHSPDQGFTARRAVHKQRFDGDYDHLARFGEWDDSADPVKIRVGQ</sequence>
<dbReference type="InterPro" id="IPR038726">
    <property type="entry name" value="PDDEXK_AddAB-type"/>
</dbReference>
<feature type="compositionally biased region" description="Pro residues" evidence="1">
    <location>
        <begin position="693"/>
        <end position="707"/>
    </location>
</feature>
<dbReference type="InterPro" id="IPR014153">
    <property type="entry name" value="Ds_break_AddB"/>
</dbReference>
<dbReference type="NCBIfam" id="TIGR02786">
    <property type="entry name" value="addB_alphas"/>
    <property type="match status" value="1"/>
</dbReference>
<dbReference type="InterPro" id="IPR011604">
    <property type="entry name" value="PDDEXK-like_dom_sf"/>
</dbReference>
<dbReference type="EMBL" id="BNCH01000005">
    <property type="protein sequence ID" value="GHF02276.1"/>
    <property type="molecule type" value="Genomic_DNA"/>
</dbReference>
<comment type="caution">
    <text evidence="3">The sequence shown here is derived from an EMBL/GenBank/DDBJ whole genome shotgun (WGS) entry which is preliminary data.</text>
</comment>
<dbReference type="Proteomes" id="UP000609802">
    <property type="component" value="Unassembled WGS sequence"/>
</dbReference>
<dbReference type="Gene3D" id="3.90.320.10">
    <property type="match status" value="1"/>
</dbReference>
<dbReference type="SUPFAM" id="SSF52540">
    <property type="entry name" value="P-loop containing nucleoside triphosphate hydrolases"/>
    <property type="match status" value="1"/>
</dbReference>
<gene>
    <name evidence="3" type="ORF">GCM10016455_24240</name>
</gene>
<evidence type="ECO:0000313" key="3">
    <source>
        <dbReference type="EMBL" id="GHF02276.1"/>
    </source>
</evidence>
<feature type="domain" description="PD-(D/E)XK endonuclease-like" evidence="2">
    <location>
        <begin position="713"/>
        <end position="942"/>
    </location>
</feature>
<feature type="region of interest" description="Disordered" evidence="1">
    <location>
        <begin position="691"/>
        <end position="711"/>
    </location>
</feature>
<evidence type="ECO:0000256" key="1">
    <source>
        <dbReference type="SAM" id="MobiDB-lite"/>
    </source>
</evidence>
<name>A0ABQ3J5W6_9RHOB</name>
<reference evidence="4" key="1">
    <citation type="journal article" date="2019" name="Int. J. Syst. Evol. Microbiol.">
        <title>The Global Catalogue of Microorganisms (GCM) 10K type strain sequencing project: providing services to taxonomists for standard genome sequencing and annotation.</title>
        <authorList>
            <consortium name="The Broad Institute Genomics Platform"/>
            <consortium name="The Broad Institute Genome Sequencing Center for Infectious Disease"/>
            <person name="Wu L."/>
            <person name="Ma J."/>
        </authorList>
    </citation>
    <scope>NUCLEOTIDE SEQUENCE [LARGE SCALE GENOMIC DNA]</scope>
    <source>
        <strain evidence="4">KCTC 42443</strain>
    </source>
</reference>
<dbReference type="InterPro" id="IPR027417">
    <property type="entry name" value="P-loop_NTPase"/>
</dbReference>
<organism evidence="3 4">
    <name type="scientific">Aliiroseovarius zhejiangensis</name>
    <dbReference type="NCBI Taxonomy" id="1632025"/>
    <lineage>
        <taxon>Bacteria</taxon>
        <taxon>Pseudomonadati</taxon>
        <taxon>Pseudomonadota</taxon>
        <taxon>Alphaproteobacteria</taxon>
        <taxon>Rhodobacterales</taxon>
        <taxon>Paracoccaceae</taxon>
        <taxon>Aliiroseovarius</taxon>
    </lineage>
</organism>
<keyword evidence="4" id="KW-1185">Reference proteome</keyword>
<evidence type="ECO:0000313" key="4">
    <source>
        <dbReference type="Proteomes" id="UP000609802"/>
    </source>
</evidence>
<dbReference type="RefSeq" id="WP_191286803.1">
    <property type="nucleotide sequence ID" value="NZ_BNCH01000005.1"/>
</dbReference>
<dbReference type="Pfam" id="PF12705">
    <property type="entry name" value="PDDEXK_1"/>
    <property type="match status" value="1"/>
</dbReference>